<proteinExistence type="predicted"/>
<evidence type="ECO:0000313" key="3">
    <source>
        <dbReference type="Proteomes" id="UP000724874"/>
    </source>
</evidence>
<dbReference type="AlphaFoldDB" id="A0A9P5TF68"/>
<accession>A0A9P5TF68</accession>
<protein>
    <submittedName>
        <fullName evidence="2">Uncharacterized protein</fullName>
    </submittedName>
</protein>
<organism evidence="2 3">
    <name type="scientific">Gymnopilus junonius</name>
    <name type="common">Spectacular rustgill mushroom</name>
    <name type="synonym">Gymnopilus spectabilis subsp. junonius</name>
    <dbReference type="NCBI Taxonomy" id="109634"/>
    <lineage>
        <taxon>Eukaryota</taxon>
        <taxon>Fungi</taxon>
        <taxon>Dikarya</taxon>
        <taxon>Basidiomycota</taxon>
        <taxon>Agaricomycotina</taxon>
        <taxon>Agaricomycetes</taxon>
        <taxon>Agaricomycetidae</taxon>
        <taxon>Agaricales</taxon>
        <taxon>Agaricineae</taxon>
        <taxon>Hymenogastraceae</taxon>
        <taxon>Gymnopilus</taxon>
    </lineage>
</organism>
<reference evidence="2" key="1">
    <citation type="submission" date="2020-11" db="EMBL/GenBank/DDBJ databases">
        <authorList>
            <consortium name="DOE Joint Genome Institute"/>
            <person name="Ahrendt S."/>
            <person name="Riley R."/>
            <person name="Andreopoulos W."/>
            <person name="LaButti K."/>
            <person name="Pangilinan J."/>
            <person name="Ruiz-duenas F.J."/>
            <person name="Barrasa J.M."/>
            <person name="Sanchez-Garcia M."/>
            <person name="Camarero S."/>
            <person name="Miyauchi S."/>
            <person name="Serrano A."/>
            <person name="Linde D."/>
            <person name="Babiker R."/>
            <person name="Drula E."/>
            <person name="Ayuso-Fernandez I."/>
            <person name="Pacheco R."/>
            <person name="Padilla G."/>
            <person name="Ferreira P."/>
            <person name="Barriuso J."/>
            <person name="Kellner H."/>
            <person name="Castanera R."/>
            <person name="Alfaro M."/>
            <person name="Ramirez L."/>
            <person name="Pisabarro A.G."/>
            <person name="Kuo A."/>
            <person name="Tritt A."/>
            <person name="Lipzen A."/>
            <person name="He G."/>
            <person name="Yan M."/>
            <person name="Ng V."/>
            <person name="Cullen D."/>
            <person name="Martin F."/>
            <person name="Rosso M.-N."/>
            <person name="Henrissat B."/>
            <person name="Hibbett D."/>
            <person name="Martinez A.T."/>
            <person name="Grigoriev I.V."/>
        </authorList>
    </citation>
    <scope>NUCLEOTIDE SEQUENCE</scope>
    <source>
        <strain evidence="2">AH 44721</strain>
    </source>
</reference>
<dbReference type="Proteomes" id="UP000724874">
    <property type="component" value="Unassembled WGS sequence"/>
</dbReference>
<dbReference type="EMBL" id="JADNYJ010000237">
    <property type="protein sequence ID" value="KAF8873416.1"/>
    <property type="molecule type" value="Genomic_DNA"/>
</dbReference>
<feature type="region of interest" description="Disordered" evidence="1">
    <location>
        <begin position="129"/>
        <end position="207"/>
    </location>
</feature>
<feature type="compositionally biased region" description="Polar residues" evidence="1">
    <location>
        <begin position="177"/>
        <end position="198"/>
    </location>
</feature>
<name>A0A9P5TF68_GYMJU</name>
<sequence length="300" mass="32045">MKRRKKKGALDLTAPKARCGGAQLAETGENVTTDFIEDEDRNIVSGDTAKNICEHMQSVFQEMMKPGSIYSLPSTWKKAGITEHKYFLQEMYANYPYLYNCDNDWKVLHLASSVLSSFQNTLRCRENKTTTASSEMGPDSISESNEATGSPSNVIITNDPPATFSVTTAGSKWKATKPSSNLPKCTQKNNNDSLSLTALDSPLPPMPQIDPALSIPASPTLSDPASSKTMPTDLTVGMDQTGAIITATAICAPLSTTTTIATTMTGLSTHPKPCPLCSKCVSMDSAPAMAKQPVAPSPNA</sequence>
<evidence type="ECO:0000313" key="2">
    <source>
        <dbReference type="EMBL" id="KAF8873416.1"/>
    </source>
</evidence>
<comment type="caution">
    <text evidence="2">The sequence shown here is derived from an EMBL/GenBank/DDBJ whole genome shotgun (WGS) entry which is preliminary data.</text>
</comment>
<keyword evidence="3" id="KW-1185">Reference proteome</keyword>
<dbReference type="OrthoDB" id="3235325at2759"/>
<feature type="compositionally biased region" description="Polar residues" evidence="1">
    <location>
        <begin position="141"/>
        <end position="156"/>
    </location>
</feature>
<evidence type="ECO:0000256" key="1">
    <source>
        <dbReference type="SAM" id="MobiDB-lite"/>
    </source>
</evidence>
<gene>
    <name evidence="2" type="ORF">CPB84DRAFT_1854024</name>
</gene>